<dbReference type="OrthoDB" id="5464at2759"/>
<keyword evidence="3" id="KW-0812">Transmembrane</keyword>
<protein>
    <recommendedName>
        <fullName evidence="2">Proline dehydrogenase</fullName>
        <ecNumber evidence="2">1.5.5.2</ecNumber>
    </recommendedName>
</protein>
<dbReference type="SUPFAM" id="SSF51730">
    <property type="entry name" value="FAD-linked oxidoreductase"/>
    <property type="match status" value="1"/>
</dbReference>
<comment type="function">
    <text evidence="2">Converts proline to delta-1-pyrroline-5-carboxylate.</text>
</comment>
<proteinExistence type="inferred from homology"/>
<dbReference type="GO" id="GO:0010133">
    <property type="term" value="P:L-proline catabolic process to L-glutamate"/>
    <property type="evidence" value="ECO:0007669"/>
    <property type="project" value="TreeGrafter"/>
</dbReference>
<keyword evidence="2" id="KW-0285">Flavoprotein</keyword>
<keyword evidence="2" id="KW-0274">FAD</keyword>
<accession>A0A9Q1RE98</accession>
<dbReference type="InterPro" id="IPR029041">
    <property type="entry name" value="FAD-linked_oxidoreductase-like"/>
</dbReference>
<evidence type="ECO:0000313" key="4">
    <source>
        <dbReference type="EMBL" id="KAJ8551290.1"/>
    </source>
</evidence>
<comment type="similarity">
    <text evidence="2">Belongs to the proline oxidase family.</text>
</comment>
<sequence length="115" mass="12496">MILLHLSPSCQSLEGIVGEGNVFPTQILALCVIFIMNFLFNLFNYADKLVVSISYSLLDTALHSVNKPNHDSIQQTHDCFNACAKFMIDEIANGSGAVVRATHNIESGKLAASKV</sequence>
<dbReference type="PANTHER" id="PTHR13914">
    <property type="entry name" value="PROLINE OXIDASE"/>
    <property type="match status" value="1"/>
</dbReference>
<organism evidence="4 5">
    <name type="scientific">Anisodus acutangulus</name>
    <dbReference type="NCBI Taxonomy" id="402998"/>
    <lineage>
        <taxon>Eukaryota</taxon>
        <taxon>Viridiplantae</taxon>
        <taxon>Streptophyta</taxon>
        <taxon>Embryophyta</taxon>
        <taxon>Tracheophyta</taxon>
        <taxon>Spermatophyta</taxon>
        <taxon>Magnoliopsida</taxon>
        <taxon>eudicotyledons</taxon>
        <taxon>Gunneridae</taxon>
        <taxon>Pentapetalae</taxon>
        <taxon>asterids</taxon>
        <taxon>lamiids</taxon>
        <taxon>Solanales</taxon>
        <taxon>Solanaceae</taxon>
        <taxon>Solanoideae</taxon>
        <taxon>Hyoscyameae</taxon>
        <taxon>Anisodus</taxon>
    </lineage>
</organism>
<keyword evidence="5" id="KW-1185">Reference proteome</keyword>
<reference evidence="5" key="1">
    <citation type="journal article" date="2023" name="Proc. Natl. Acad. Sci. U.S.A.">
        <title>Genomic and structural basis for evolution of tropane alkaloid biosynthesis.</title>
        <authorList>
            <person name="Wanga Y.-J."/>
            <person name="Taina T."/>
            <person name="Yua J.-Y."/>
            <person name="Lia J."/>
            <person name="Xua B."/>
            <person name="Chenc J."/>
            <person name="D'Auriad J.C."/>
            <person name="Huanga J.-P."/>
            <person name="Huanga S.-X."/>
        </authorList>
    </citation>
    <scope>NUCLEOTIDE SEQUENCE [LARGE SCALE GENOMIC DNA]</scope>
    <source>
        <strain evidence="5">cv. KIB-2019</strain>
    </source>
</reference>
<keyword evidence="1 2" id="KW-0560">Oxidoreductase</keyword>
<dbReference type="GO" id="GO:0071949">
    <property type="term" value="F:FAD binding"/>
    <property type="evidence" value="ECO:0007669"/>
    <property type="project" value="TreeGrafter"/>
</dbReference>
<comment type="catalytic activity">
    <reaction evidence="2">
        <text>L-proline + a quinone = (S)-1-pyrroline-5-carboxylate + a quinol + H(+)</text>
        <dbReference type="Rhea" id="RHEA:23784"/>
        <dbReference type="ChEBI" id="CHEBI:15378"/>
        <dbReference type="ChEBI" id="CHEBI:17388"/>
        <dbReference type="ChEBI" id="CHEBI:24646"/>
        <dbReference type="ChEBI" id="CHEBI:60039"/>
        <dbReference type="ChEBI" id="CHEBI:132124"/>
        <dbReference type="EC" id="1.5.5.2"/>
    </reaction>
</comment>
<evidence type="ECO:0000256" key="1">
    <source>
        <dbReference type="ARBA" id="ARBA00023002"/>
    </source>
</evidence>
<comment type="cofactor">
    <cofactor evidence="2">
        <name>FAD</name>
        <dbReference type="ChEBI" id="CHEBI:57692"/>
    </cofactor>
</comment>
<name>A0A9Q1RE98_9SOLA</name>
<dbReference type="EC" id="1.5.5.2" evidence="2"/>
<dbReference type="Proteomes" id="UP001152561">
    <property type="component" value="Unassembled WGS sequence"/>
</dbReference>
<feature type="transmembrane region" description="Helical" evidence="3">
    <location>
        <begin position="27"/>
        <end position="46"/>
    </location>
</feature>
<keyword evidence="2" id="KW-0642">Proline metabolism</keyword>
<evidence type="ECO:0000256" key="2">
    <source>
        <dbReference type="RuleBase" id="RU364054"/>
    </source>
</evidence>
<dbReference type="PANTHER" id="PTHR13914:SF0">
    <property type="entry name" value="PROLINE DEHYDROGENASE 1, MITOCHONDRIAL"/>
    <property type="match status" value="1"/>
</dbReference>
<dbReference type="AlphaFoldDB" id="A0A9Q1RE98"/>
<dbReference type="GO" id="GO:0005739">
    <property type="term" value="C:mitochondrion"/>
    <property type="evidence" value="ECO:0007669"/>
    <property type="project" value="TreeGrafter"/>
</dbReference>
<comment type="caution">
    <text evidence="4">The sequence shown here is derived from an EMBL/GenBank/DDBJ whole genome shotgun (WGS) entry which is preliminary data.</text>
</comment>
<evidence type="ECO:0000256" key="3">
    <source>
        <dbReference type="SAM" id="Phobius"/>
    </source>
</evidence>
<keyword evidence="3" id="KW-0472">Membrane</keyword>
<dbReference type="GO" id="GO:0004657">
    <property type="term" value="F:proline dehydrogenase activity"/>
    <property type="evidence" value="ECO:0007669"/>
    <property type="project" value="UniProtKB-EC"/>
</dbReference>
<keyword evidence="3" id="KW-1133">Transmembrane helix</keyword>
<dbReference type="InterPro" id="IPR015659">
    <property type="entry name" value="Proline_oxidase"/>
</dbReference>
<gene>
    <name evidence="4" type="ORF">K7X08_000660</name>
</gene>
<dbReference type="Gene3D" id="3.20.20.220">
    <property type="match status" value="1"/>
</dbReference>
<evidence type="ECO:0000313" key="5">
    <source>
        <dbReference type="Proteomes" id="UP001152561"/>
    </source>
</evidence>
<dbReference type="EMBL" id="JAJAGQ010000010">
    <property type="protein sequence ID" value="KAJ8551290.1"/>
    <property type="molecule type" value="Genomic_DNA"/>
</dbReference>